<gene>
    <name evidence="7" type="ORF">NITUZ_10053</name>
    <name evidence="6" type="ORF">NUZ5A_60036</name>
</gene>
<name>V6AR15_9ARCH</name>
<keyword evidence="7" id="KW-0378">Hydrolase</keyword>
<dbReference type="SMART" id="SM00382">
    <property type="entry name" value="AAA"/>
    <property type="match status" value="1"/>
</dbReference>
<evidence type="ECO:0000313" key="6">
    <source>
        <dbReference type="EMBL" id="CAE6504631.1"/>
    </source>
</evidence>
<dbReference type="InterPro" id="IPR027417">
    <property type="entry name" value="P-loop_NTPase"/>
</dbReference>
<dbReference type="PANTHER" id="PTHR42734:SF6">
    <property type="entry name" value="MOLYBDATE IMPORT ATP-BINDING PROTEIN MOLC"/>
    <property type="match status" value="1"/>
</dbReference>
<keyword evidence="2" id="KW-0813">Transport</keyword>
<dbReference type="STRING" id="1407055.NITUZ_10053"/>
<keyword evidence="3" id="KW-0547">Nucleotide-binding</keyword>
<accession>V6AR15</accession>
<dbReference type="SUPFAM" id="SSF52540">
    <property type="entry name" value="P-loop containing nucleoside triphosphate hydrolases"/>
    <property type="match status" value="1"/>
</dbReference>
<dbReference type="AlphaFoldDB" id="V6AR15"/>
<evidence type="ECO:0000256" key="2">
    <source>
        <dbReference type="ARBA" id="ARBA00022448"/>
    </source>
</evidence>
<evidence type="ECO:0000313" key="8">
    <source>
        <dbReference type="Proteomes" id="UP000018159"/>
    </source>
</evidence>
<dbReference type="Proteomes" id="UP000655759">
    <property type="component" value="Unassembled WGS sequence"/>
</dbReference>
<comment type="caution">
    <text evidence="7">The sequence shown here is derived from an EMBL/GenBank/DDBJ whole genome shotgun (WGS) entry which is preliminary data.</text>
</comment>
<protein>
    <submittedName>
        <fullName evidence="7">Putative Phosphonates import ATP-binding protein PhnC</fullName>
        <ecNumber evidence="7">3.6.3.28</ecNumber>
    </submittedName>
</protein>
<evidence type="ECO:0000256" key="4">
    <source>
        <dbReference type="ARBA" id="ARBA00022840"/>
    </source>
</evidence>
<organism evidence="7 8">
    <name type="scientific">Candidatus Nitrosotenuis uzonensis</name>
    <dbReference type="NCBI Taxonomy" id="1407055"/>
    <lineage>
        <taxon>Archaea</taxon>
        <taxon>Nitrososphaerota</taxon>
        <taxon>Candidatus Nitrosotenuis</taxon>
    </lineage>
</organism>
<reference evidence="7" key="1">
    <citation type="journal article" date="2013" name="PLoS ONE">
        <title>Enrichment and Genome Sequence of the Group I.1a Ammonia-Oxidizing Archaeon ?Ca. Nitrosotenuis uzonensis? Representing a Clade Globally.</title>
        <authorList>
            <person name="Lebedeva E.V."/>
            <person name="Hatzenpichler R."/>
            <person name="Pelletier E."/>
            <person name="Schuster N."/>
            <person name="Hauzmayer S."/>
            <person name="Bulaev A."/>
            <person name="Grigor'eva N.V."/>
            <person name="Galushko A."/>
            <person name="Schmid M."/>
            <person name="Palatinszky M."/>
            <person name="Le Paslier D."/>
            <person name="Daims H."/>
            <person name="Wagner M."/>
        </authorList>
    </citation>
    <scope>NUCLEOTIDE SEQUENCE [LARGE SCALE GENOMIC DNA]</scope>
    <source>
        <strain evidence="7">N4</strain>
    </source>
</reference>
<dbReference type="Gene3D" id="3.40.50.300">
    <property type="entry name" value="P-loop containing nucleotide triphosphate hydrolases"/>
    <property type="match status" value="1"/>
</dbReference>
<feature type="domain" description="ABC transporter" evidence="5">
    <location>
        <begin position="5"/>
        <end position="240"/>
    </location>
</feature>
<evidence type="ECO:0000256" key="3">
    <source>
        <dbReference type="ARBA" id="ARBA00022741"/>
    </source>
</evidence>
<evidence type="ECO:0000256" key="1">
    <source>
        <dbReference type="ARBA" id="ARBA00005417"/>
    </source>
</evidence>
<dbReference type="PANTHER" id="PTHR42734">
    <property type="entry name" value="METAL TRANSPORT SYSTEM ATP-BINDING PROTEIN TM_0124-RELATED"/>
    <property type="match status" value="1"/>
</dbReference>
<dbReference type="EC" id="3.6.3.28" evidence="7"/>
<keyword evidence="8" id="KW-1185">Reference proteome</keyword>
<sequence length="240" mass="26520">MSDALSMNSVQLVINNRKILNNLSMSVPHGSAVTIMGPNGAGKTTLLRVALGLVKPTAGDLHIFGNRGFDKENRKLLGYIPQNLGLVGELSVFSNVMIGAIKRMPRWRSIAGVYTKDLVTEAYSLMYDLKVSHLMNTKVKKLSGGEKQRVAIARTLIQKPSIILADEMTASLDFKAAVAVMDIFAEIKEKMGITLLMTHHNPEIARMYSDNVLIMMNGRIEKNIQSKDLTKEAVEDLYET</sequence>
<dbReference type="GO" id="GO:0016887">
    <property type="term" value="F:ATP hydrolysis activity"/>
    <property type="evidence" value="ECO:0007669"/>
    <property type="project" value="InterPro"/>
</dbReference>
<dbReference type="EMBL" id="CBTY010000001">
    <property type="protein sequence ID" value="CDI04858.1"/>
    <property type="molecule type" value="Genomic_DNA"/>
</dbReference>
<reference evidence="6" key="3">
    <citation type="submission" date="2021-02" db="EMBL/GenBank/DDBJ databases">
        <authorList>
            <person name="Han P."/>
        </authorList>
    </citation>
    <scope>NUCLEOTIDE SEQUENCE</scope>
    <source>
        <strain evidence="6">Candidatus Nitrosotenuis uzonensis 5A</strain>
    </source>
</reference>
<keyword evidence="4 7" id="KW-0067">ATP-binding</keyword>
<dbReference type="InterPro" id="IPR003439">
    <property type="entry name" value="ABC_transporter-like_ATP-bd"/>
</dbReference>
<dbReference type="Proteomes" id="UP000018159">
    <property type="component" value="Unassembled WGS sequence"/>
</dbReference>
<dbReference type="InterPro" id="IPR050153">
    <property type="entry name" value="Metal_Ion_Import_ABC"/>
</dbReference>
<dbReference type="Pfam" id="PF00005">
    <property type="entry name" value="ABC_tran"/>
    <property type="match status" value="1"/>
</dbReference>
<comment type="similarity">
    <text evidence="1">Belongs to the ABC transporter superfamily.</text>
</comment>
<dbReference type="InterPro" id="IPR003593">
    <property type="entry name" value="AAA+_ATPase"/>
</dbReference>
<dbReference type="RefSeq" id="WP_052370010.1">
    <property type="nucleotide sequence ID" value="NZ_CAJNAQ010000006.1"/>
</dbReference>
<reference evidence="7" key="2">
    <citation type="submission" date="2013-10" db="EMBL/GenBank/DDBJ databases">
        <authorList>
            <person name="Regsiter A."/>
        </authorList>
    </citation>
    <scope>NUCLEOTIDE SEQUENCE</scope>
    <source>
        <strain evidence="7">N4</strain>
    </source>
</reference>
<dbReference type="GO" id="GO:0005524">
    <property type="term" value="F:ATP binding"/>
    <property type="evidence" value="ECO:0007669"/>
    <property type="project" value="UniProtKB-KW"/>
</dbReference>
<dbReference type="InterPro" id="IPR017871">
    <property type="entry name" value="ABC_transporter-like_CS"/>
</dbReference>
<dbReference type="PROSITE" id="PS50893">
    <property type="entry name" value="ABC_TRANSPORTER_2"/>
    <property type="match status" value="1"/>
</dbReference>
<dbReference type="PROSITE" id="PS00211">
    <property type="entry name" value="ABC_TRANSPORTER_1"/>
    <property type="match status" value="1"/>
</dbReference>
<evidence type="ECO:0000259" key="5">
    <source>
        <dbReference type="PROSITE" id="PS50893"/>
    </source>
</evidence>
<proteinExistence type="inferred from homology"/>
<dbReference type="EMBL" id="CAJNAQ010000006">
    <property type="protein sequence ID" value="CAE6504631.1"/>
    <property type="molecule type" value="Genomic_DNA"/>
</dbReference>
<evidence type="ECO:0000313" key="7">
    <source>
        <dbReference type="EMBL" id="CDI04858.1"/>
    </source>
</evidence>